<keyword evidence="7" id="KW-1185">Reference proteome</keyword>
<feature type="domain" description="GST C-terminal" evidence="5">
    <location>
        <begin position="86"/>
        <end position="207"/>
    </location>
</feature>
<evidence type="ECO:0000259" key="5">
    <source>
        <dbReference type="PROSITE" id="PS50405"/>
    </source>
</evidence>
<comment type="similarity">
    <text evidence="1 3">Belongs to the GST superfamily.</text>
</comment>
<dbReference type="SFLD" id="SFLDS00019">
    <property type="entry name" value="Glutathione_Transferase_(cytos"/>
    <property type="match status" value="1"/>
</dbReference>
<keyword evidence="2" id="KW-0808">Transferase</keyword>
<gene>
    <name evidence="6" type="ORF">GCM10017083_33110</name>
</gene>
<dbReference type="InterPro" id="IPR036282">
    <property type="entry name" value="Glutathione-S-Trfase_C_sf"/>
</dbReference>
<dbReference type="Proteomes" id="UP000630353">
    <property type="component" value="Unassembled WGS sequence"/>
</dbReference>
<reference evidence="6" key="1">
    <citation type="journal article" date="2014" name="Int. J. Syst. Evol. Microbiol.">
        <title>Complete genome sequence of Corynebacterium casei LMG S-19264T (=DSM 44701T), isolated from a smear-ripened cheese.</title>
        <authorList>
            <consortium name="US DOE Joint Genome Institute (JGI-PGF)"/>
            <person name="Walter F."/>
            <person name="Albersmeier A."/>
            <person name="Kalinowski J."/>
            <person name="Ruckert C."/>
        </authorList>
    </citation>
    <scope>NUCLEOTIDE SEQUENCE</scope>
    <source>
        <strain evidence="6">KCTC 42651</strain>
    </source>
</reference>
<dbReference type="Pfam" id="PF00043">
    <property type="entry name" value="GST_C"/>
    <property type="match status" value="1"/>
</dbReference>
<evidence type="ECO:0000313" key="7">
    <source>
        <dbReference type="Proteomes" id="UP000630353"/>
    </source>
</evidence>
<dbReference type="SFLD" id="SFLDG00358">
    <property type="entry name" value="Main_(cytGST)"/>
    <property type="match status" value="1"/>
</dbReference>
<evidence type="ECO:0000313" key="6">
    <source>
        <dbReference type="EMBL" id="GHD54814.1"/>
    </source>
</evidence>
<dbReference type="SFLD" id="SFLDG01150">
    <property type="entry name" value="Main.1:_Beta-like"/>
    <property type="match status" value="1"/>
</dbReference>
<dbReference type="SUPFAM" id="SSF47616">
    <property type="entry name" value="GST C-terminal domain-like"/>
    <property type="match status" value="1"/>
</dbReference>
<dbReference type="Pfam" id="PF02798">
    <property type="entry name" value="GST_N"/>
    <property type="match status" value="1"/>
</dbReference>
<dbReference type="PROSITE" id="PS50405">
    <property type="entry name" value="GST_CTER"/>
    <property type="match status" value="1"/>
</dbReference>
<evidence type="ECO:0000259" key="4">
    <source>
        <dbReference type="PROSITE" id="PS50404"/>
    </source>
</evidence>
<comment type="caution">
    <text evidence="6">The sequence shown here is derived from an EMBL/GenBank/DDBJ whole genome shotgun (WGS) entry which is preliminary data.</text>
</comment>
<dbReference type="InterPro" id="IPR004046">
    <property type="entry name" value="GST_C"/>
</dbReference>
<dbReference type="SUPFAM" id="SSF52833">
    <property type="entry name" value="Thioredoxin-like"/>
    <property type="match status" value="1"/>
</dbReference>
<dbReference type="RefSeq" id="WP_189991590.1">
    <property type="nucleotide sequence ID" value="NZ_BMZS01000007.1"/>
</dbReference>
<dbReference type="Gene3D" id="3.40.30.10">
    <property type="entry name" value="Glutaredoxin"/>
    <property type="match status" value="1"/>
</dbReference>
<sequence length="207" mass="23781">MLKIWGRANSANVMKPLWACEEMGVPFEREDVGGAFGRTRTPEYLAMNPNSRVPTIDDDGFVLWESNAVTRYLCNKHDKGGLAPSDPQEYADADRWMDWQQTTVLPIMTPIFWGLVRTPEVDRKPEVIDQARRDGIGVWGILEERLEGRDYIMGDRLTMADIPLGPQLHRWMVLIQDRPAMPNLEAYYDRLMARPAFKKWCGVTPLT</sequence>
<dbReference type="InterPro" id="IPR004045">
    <property type="entry name" value="Glutathione_S-Trfase_N"/>
</dbReference>
<dbReference type="Gene3D" id="1.20.1050.10">
    <property type="match status" value="1"/>
</dbReference>
<dbReference type="AlphaFoldDB" id="A0A918XTH2"/>
<dbReference type="InterPro" id="IPR036249">
    <property type="entry name" value="Thioredoxin-like_sf"/>
</dbReference>
<dbReference type="PANTHER" id="PTHR44051">
    <property type="entry name" value="GLUTATHIONE S-TRANSFERASE-RELATED"/>
    <property type="match status" value="1"/>
</dbReference>
<dbReference type="InterPro" id="IPR010987">
    <property type="entry name" value="Glutathione-S-Trfase_C-like"/>
</dbReference>
<evidence type="ECO:0000256" key="1">
    <source>
        <dbReference type="ARBA" id="ARBA00007409"/>
    </source>
</evidence>
<reference evidence="6" key="2">
    <citation type="submission" date="2020-09" db="EMBL/GenBank/DDBJ databases">
        <authorList>
            <person name="Sun Q."/>
            <person name="Kim S."/>
        </authorList>
    </citation>
    <scope>NUCLEOTIDE SEQUENCE</scope>
    <source>
        <strain evidence="6">KCTC 42651</strain>
    </source>
</reference>
<dbReference type="GO" id="GO:0016740">
    <property type="term" value="F:transferase activity"/>
    <property type="evidence" value="ECO:0007669"/>
    <property type="project" value="UniProtKB-KW"/>
</dbReference>
<feature type="domain" description="GST N-terminal" evidence="4">
    <location>
        <begin position="1"/>
        <end position="81"/>
    </location>
</feature>
<dbReference type="EMBL" id="BMZS01000007">
    <property type="protein sequence ID" value="GHD54814.1"/>
    <property type="molecule type" value="Genomic_DNA"/>
</dbReference>
<name>A0A918XTH2_9PROT</name>
<dbReference type="PANTHER" id="PTHR44051:SF19">
    <property type="entry name" value="DISULFIDE-BOND OXIDOREDUCTASE YFCG"/>
    <property type="match status" value="1"/>
</dbReference>
<proteinExistence type="inferred from homology"/>
<dbReference type="InterPro" id="IPR040079">
    <property type="entry name" value="Glutathione_S-Trfase"/>
</dbReference>
<evidence type="ECO:0000256" key="2">
    <source>
        <dbReference type="ARBA" id="ARBA00022679"/>
    </source>
</evidence>
<accession>A0A918XTH2</accession>
<dbReference type="PROSITE" id="PS50404">
    <property type="entry name" value="GST_NTER"/>
    <property type="match status" value="1"/>
</dbReference>
<dbReference type="CDD" id="cd03047">
    <property type="entry name" value="GST_N_2"/>
    <property type="match status" value="1"/>
</dbReference>
<organism evidence="6 7">
    <name type="scientific">Thalassobaculum fulvum</name>
    <dbReference type="NCBI Taxonomy" id="1633335"/>
    <lineage>
        <taxon>Bacteria</taxon>
        <taxon>Pseudomonadati</taxon>
        <taxon>Pseudomonadota</taxon>
        <taxon>Alphaproteobacteria</taxon>
        <taxon>Rhodospirillales</taxon>
        <taxon>Thalassobaculaceae</taxon>
        <taxon>Thalassobaculum</taxon>
    </lineage>
</organism>
<dbReference type="FunFam" id="3.40.30.10:FF:000039">
    <property type="entry name" value="Glutathione S-transferase domain"/>
    <property type="match status" value="1"/>
</dbReference>
<evidence type="ECO:0000256" key="3">
    <source>
        <dbReference type="RuleBase" id="RU003494"/>
    </source>
</evidence>
<protein>
    <submittedName>
        <fullName evidence="6">Glutathione S-transferase</fullName>
    </submittedName>
</protein>